<feature type="transmembrane region" description="Helical" evidence="1">
    <location>
        <begin position="176"/>
        <end position="198"/>
    </location>
</feature>
<feature type="transmembrane region" description="Helical" evidence="1">
    <location>
        <begin position="140"/>
        <end position="156"/>
    </location>
</feature>
<evidence type="ECO:0000313" key="2">
    <source>
        <dbReference type="EMBL" id="KAF2489623.1"/>
    </source>
</evidence>
<evidence type="ECO:0000313" key="3">
    <source>
        <dbReference type="Proteomes" id="UP000799750"/>
    </source>
</evidence>
<evidence type="ECO:0000256" key="1">
    <source>
        <dbReference type="SAM" id="Phobius"/>
    </source>
</evidence>
<keyword evidence="1" id="KW-0812">Transmembrane</keyword>
<accession>A0A6A6QD81</accession>
<feature type="transmembrane region" description="Helical" evidence="1">
    <location>
        <begin position="218"/>
        <end position="241"/>
    </location>
</feature>
<keyword evidence="3" id="KW-1185">Reference proteome</keyword>
<dbReference type="Proteomes" id="UP000799750">
    <property type="component" value="Unassembled WGS sequence"/>
</dbReference>
<organism evidence="2 3">
    <name type="scientific">Lophium mytilinum</name>
    <dbReference type="NCBI Taxonomy" id="390894"/>
    <lineage>
        <taxon>Eukaryota</taxon>
        <taxon>Fungi</taxon>
        <taxon>Dikarya</taxon>
        <taxon>Ascomycota</taxon>
        <taxon>Pezizomycotina</taxon>
        <taxon>Dothideomycetes</taxon>
        <taxon>Pleosporomycetidae</taxon>
        <taxon>Mytilinidiales</taxon>
        <taxon>Mytilinidiaceae</taxon>
        <taxon>Lophium</taxon>
    </lineage>
</organism>
<gene>
    <name evidence="2" type="ORF">BU16DRAFT_622269</name>
</gene>
<dbReference type="AlphaFoldDB" id="A0A6A6QD81"/>
<dbReference type="EMBL" id="MU004198">
    <property type="protein sequence ID" value="KAF2489623.1"/>
    <property type="molecule type" value="Genomic_DNA"/>
</dbReference>
<feature type="transmembrane region" description="Helical" evidence="1">
    <location>
        <begin position="53"/>
        <end position="73"/>
    </location>
</feature>
<reference evidence="2" key="1">
    <citation type="journal article" date="2020" name="Stud. Mycol.">
        <title>101 Dothideomycetes genomes: a test case for predicting lifestyles and emergence of pathogens.</title>
        <authorList>
            <person name="Haridas S."/>
            <person name="Albert R."/>
            <person name="Binder M."/>
            <person name="Bloem J."/>
            <person name="Labutti K."/>
            <person name="Salamov A."/>
            <person name="Andreopoulos B."/>
            <person name="Baker S."/>
            <person name="Barry K."/>
            <person name="Bills G."/>
            <person name="Bluhm B."/>
            <person name="Cannon C."/>
            <person name="Castanera R."/>
            <person name="Culley D."/>
            <person name="Daum C."/>
            <person name="Ezra D."/>
            <person name="Gonzalez J."/>
            <person name="Henrissat B."/>
            <person name="Kuo A."/>
            <person name="Liang C."/>
            <person name="Lipzen A."/>
            <person name="Lutzoni F."/>
            <person name="Magnuson J."/>
            <person name="Mondo S."/>
            <person name="Nolan M."/>
            <person name="Ohm R."/>
            <person name="Pangilinan J."/>
            <person name="Park H.-J."/>
            <person name="Ramirez L."/>
            <person name="Alfaro M."/>
            <person name="Sun H."/>
            <person name="Tritt A."/>
            <person name="Yoshinaga Y."/>
            <person name="Zwiers L.-H."/>
            <person name="Turgeon B."/>
            <person name="Goodwin S."/>
            <person name="Spatafora J."/>
            <person name="Crous P."/>
            <person name="Grigoriev I."/>
        </authorList>
    </citation>
    <scope>NUCLEOTIDE SEQUENCE</scope>
    <source>
        <strain evidence="2">CBS 269.34</strain>
    </source>
</reference>
<keyword evidence="1" id="KW-1133">Transmembrane helix</keyword>
<proteinExistence type="predicted"/>
<keyword evidence="1" id="KW-0472">Membrane</keyword>
<sequence>MASTANENSDDMNLQQQTEPPGLLHWGEVAFCYLETTVIIGLFASVERPTPTYFAKLIALVVEAAVLLLVLQICRWRGRPAKHYFLLRAVWYTGRLLCVGGTLPESRKDTLVRFFGAQKLESSTGLWAFYIGTAEGNTRTFMFFAGSVLSILCMMWEKDQSPGKRRFWGTCGPYFLMLKTFTPLIAMFITMAVVFEIFGIELSSRQGQRSEDDVEPSMALFVCILAWFFPHLVIVEIKALCWVGCRRKDCKCAYEWTAAARESEYRA</sequence>
<name>A0A6A6QD81_9PEZI</name>
<protein>
    <submittedName>
        <fullName evidence="2">Uncharacterized protein</fullName>
    </submittedName>
</protein>
<feature type="transmembrane region" description="Helical" evidence="1">
    <location>
        <begin position="85"/>
        <end position="103"/>
    </location>
</feature>